<name>D8U3V3_VOLCA</name>
<dbReference type="Proteomes" id="UP000001058">
    <property type="component" value="Unassembled WGS sequence"/>
</dbReference>
<reference evidence="1 2" key="1">
    <citation type="journal article" date="2010" name="Science">
        <title>Genomic analysis of organismal complexity in the multicellular green alga Volvox carteri.</title>
        <authorList>
            <person name="Prochnik S.E."/>
            <person name="Umen J."/>
            <person name="Nedelcu A.M."/>
            <person name="Hallmann A."/>
            <person name="Miller S.M."/>
            <person name="Nishii I."/>
            <person name="Ferris P."/>
            <person name="Kuo A."/>
            <person name="Mitros T."/>
            <person name="Fritz-Laylin L.K."/>
            <person name="Hellsten U."/>
            <person name="Chapman J."/>
            <person name="Simakov O."/>
            <person name="Rensing S.A."/>
            <person name="Terry A."/>
            <person name="Pangilinan J."/>
            <person name="Kapitonov V."/>
            <person name="Jurka J."/>
            <person name="Salamov A."/>
            <person name="Shapiro H."/>
            <person name="Schmutz J."/>
            <person name="Grimwood J."/>
            <person name="Lindquist E."/>
            <person name="Lucas S."/>
            <person name="Grigoriev I.V."/>
            <person name="Schmitt R."/>
            <person name="Kirk D."/>
            <person name="Rokhsar D.S."/>
        </authorList>
    </citation>
    <scope>NUCLEOTIDE SEQUENCE [LARGE SCALE GENOMIC DNA]</scope>
    <source>
        <strain evidence="2">f. Nagariensis / Eve</strain>
    </source>
</reference>
<organism evidence="2">
    <name type="scientific">Volvox carteri f. nagariensis</name>
    <dbReference type="NCBI Taxonomy" id="3068"/>
    <lineage>
        <taxon>Eukaryota</taxon>
        <taxon>Viridiplantae</taxon>
        <taxon>Chlorophyta</taxon>
        <taxon>core chlorophytes</taxon>
        <taxon>Chlorophyceae</taxon>
        <taxon>CS clade</taxon>
        <taxon>Chlamydomonadales</taxon>
        <taxon>Volvocaceae</taxon>
        <taxon>Volvox</taxon>
    </lineage>
</organism>
<protein>
    <submittedName>
        <fullName evidence="1">Uncharacterized protein</fullName>
    </submittedName>
</protein>
<dbReference type="AlphaFoldDB" id="D8U3V3"/>
<proteinExistence type="predicted"/>
<accession>D8U3V3</accession>
<keyword evidence="2" id="KW-1185">Reference proteome</keyword>
<dbReference type="InParanoid" id="D8U3V3"/>
<dbReference type="RefSeq" id="XP_002953284.1">
    <property type="nucleotide sequence ID" value="XM_002953238.1"/>
</dbReference>
<dbReference type="KEGG" id="vcn:VOLCADRAFT_94080"/>
<gene>
    <name evidence="1" type="ORF">VOLCADRAFT_94080</name>
</gene>
<dbReference type="EMBL" id="GL378356">
    <property type="protein sequence ID" value="EFJ45594.1"/>
    <property type="molecule type" value="Genomic_DNA"/>
</dbReference>
<dbReference type="GeneID" id="9622382"/>
<evidence type="ECO:0000313" key="2">
    <source>
        <dbReference type="Proteomes" id="UP000001058"/>
    </source>
</evidence>
<sequence>MAIKVDTSCNMTAVARIGTPGQQVFEASVPCNIPAQSLMYGIICLLRNLVRPHDSRSALFVIRRSEELDTRHHLTSPRRGSMNDRIRSSIQEFCSKRNKDIATIVREST</sequence>
<evidence type="ECO:0000313" key="1">
    <source>
        <dbReference type="EMBL" id="EFJ45594.1"/>
    </source>
</evidence>